<dbReference type="Proteomes" id="UP000077202">
    <property type="component" value="Unassembled WGS sequence"/>
</dbReference>
<name>A0A176VM75_MARPO</name>
<sequence>MQTMFHALGVVLGDEGFLCDKPANRERVGVQASAGETLIGAVKEGQLMLVISDHLSQALPLLLSEIYASGIVLIEPSEWENLQVVAPCEDVIRVSCQKLLPRQADEDS</sequence>
<dbReference type="AlphaFoldDB" id="A0A176VM75"/>
<gene>
    <name evidence="1" type="ORF">AXG93_2116s1380</name>
</gene>
<protein>
    <submittedName>
        <fullName evidence="1">Uncharacterized protein</fullName>
    </submittedName>
</protein>
<evidence type="ECO:0000313" key="1">
    <source>
        <dbReference type="EMBL" id="OAE21523.1"/>
    </source>
</evidence>
<dbReference type="EMBL" id="LVLJ01003422">
    <property type="protein sequence ID" value="OAE21523.1"/>
    <property type="molecule type" value="Genomic_DNA"/>
</dbReference>
<reference evidence="1" key="1">
    <citation type="submission" date="2016-03" db="EMBL/GenBank/DDBJ databases">
        <title>Mechanisms controlling the formation of the plant cell surface in tip-growing cells are functionally conserved among land plants.</title>
        <authorList>
            <person name="Honkanen S."/>
            <person name="Jones V.A."/>
            <person name="Morieri G."/>
            <person name="Champion C."/>
            <person name="Hetherington A.J."/>
            <person name="Kelly S."/>
            <person name="Saint-Marcoux D."/>
            <person name="Proust H."/>
            <person name="Prescott H."/>
            <person name="Dolan L."/>
        </authorList>
    </citation>
    <scope>NUCLEOTIDE SEQUENCE [LARGE SCALE GENOMIC DNA]</scope>
    <source>
        <tissue evidence="1">Whole gametophyte</tissue>
    </source>
</reference>
<evidence type="ECO:0000313" key="2">
    <source>
        <dbReference type="Proteomes" id="UP000077202"/>
    </source>
</evidence>
<proteinExistence type="predicted"/>
<keyword evidence="2" id="KW-1185">Reference proteome</keyword>
<comment type="caution">
    <text evidence="1">The sequence shown here is derived from an EMBL/GenBank/DDBJ whole genome shotgun (WGS) entry which is preliminary data.</text>
</comment>
<accession>A0A176VM75</accession>
<organism evidence="1 2">
    <name type="scientific">Marchantia polymorpha subsp. ruderalis</name>
    <dbReference type="NCBI Taxonomy" id="1480154"/>
    <lineage>
        <taxon>Eukaryota</taxon>
        <taxon>Viridiplantae</taxon>
        <taxon>Streptophyta</taxon>
        <taxon>Embryophyta</taxon>
        <taxon>Marchantiophyta</taxon>
        <taxon>Marchantiopsida</taxon>
        <taxon>Marchantiidae</taxon>
        <taxon>Marchantiales</taxon>
        <taxon>Marchantiaceae</taxon>
        <taxon>Marchantia</taxon>
    </lineage>
</organism>